<dbReference type="Pfam" id="PF09365">
    <property type="entry name" value="DUF2461"/>
    <property type="match status" value="1"/>
</dbReference>
<dbReference type="InParanoid" id="A0A1Y5TAX6"/>
<reference evidence="1 2" key="1">
    <citation type="submission" date="2017-03" db="EMBL/GenBank/DDBJ databases">
        <authorList>
            <person name="Afonso C.L."/>
            <person name="Miller P.J."/>
            <person name="Scott M.A."/>
            <person name="Spackman E."/>
            <person name="Goraichik I."/>
            <person name="Dimitrov K.M."/>
            <person name="Suarez D.L."/>
            <person name="Swayne D.E."/>
        </authorList>
    </citation>
    <scope>NUCLEOTIDE SEQUENCE [LARGE SCALE GENOMIC DNA]</scope>
    <source>
        <strain evidence="1 2">CECT 7691</strain>
    </source>
</reference>
<dbReference type="EMBL" id="FWFR01000002">
    <property type="protein sequence ID" value="SLN59912.1"/>
    <property type="molecule type" value="Genomic_DNA"/>
</dbReference>
<proteinExistence type="predicted"/>
<evidence type="ECO:0000313" key="2">
    <source>
        <dbReference type="Proteomes" id="UP000193200"/>
    </source>
</evidence>
<name>A0A1Y5TAX6_9PROT</name>
<dbReference type="Proteomes" id="UP000193200">
    <property type="component" value="Unassembled WGS sequence"/>
</dbReference>
<keyword evidence="2" id="KW-1185">Reference proteome</keyword>
<organism evidence="1 2">
    <name type="scientific">Oceanibacterium hippocampi</name>
    <dbReference type="NCBI Taxonomy" id="745714"/>
    <lineage>
        <taxon>Bacteria</taxon>
        <taxon>Pseudomonadati</taxon>
        <taxon>Pseudomonadota</taxon>
        <taxon>Alphaproteobacteria</taxon>
        <taxon>Sneathiellales</taxon>
        <taxon>Sneathiellaceae</taxon>
        <taxon>Oceanibacterium</taxon>
    </lineage>
</organism>
<evidence type="ECO:0008006" key="3">
    <source>
        <dbReference type="Google" id="ProtNLM"/>
    </source>
</evidence>
<sequence length="230" mass="25825">MTDFPGFSPAFFAFFRELAAHNDRDWFNANKDRYKAEVVAPLSSFIEAMAPRLGAISAHFVADPRPNGGSMFRIYKDVRFSKDKRPYKEHGAVQFRHAAGKDAHAPGYYVHLAPDEIFFGGGIWLPPSPQLKAIREAIAKPDGGWDKVIGDRDFAKTFGGVHGDGLSRPPRDFDKDHPHIEDLKRKSFFGMRREAPDFALRPDFVEAVGATFRAATPLMRFLTRAVGQPF</sequence>
<dbReference type="InterPro" id="IPR015996">
    <property type="entry name" value="UCP028451"/>
</dbReference>
<dbReference type="PANTHER" id="PTHR36452:SF1">
    <property type="entry name" value="DUF2461 DOMAIN-CONTAINING PROTEIN"/>
    <property type="match status" value="1"/>
</dbReference>
<accession>A0A1Y5TAX6</accession>
<dbReference type="NCBIfam" id="TIGR02453">
    <property type="entry name" value="TIGR02453 family protein"/>
    <property type="match status" value="1"/>
</dbReference>
<dbReference type="PANTHER" id="PTHR36452">
    <property type="entry name" value="CHROMOSOME 12, WHOLE GENOME SHOTGUN SEQUENCE"/>
    <property type="match status" value="1"/>
</dbReference>
<dbReference type="AlphaFoldDB" id="A0A1Y5TAX6"/>
<protein>
    <recommendedName>
        <fullName evidence="3">TIGR02453 family protein</fullName>
    </recommendedName>
</protein>
<gene>
    <name evidence="1" type="ORF">OCH7691_02640</name>
</gene>
<evidence type="ECO:0000313" key="1">
    <source>
        <dbReference type="EMBL" id="SLN59912.1"/>
    </source>
</evidence>
<dbReference type="PIRSF" id="PIRSF028451">
    <property type="entry name" value="UCP028451"/>
    <property type="match status" value="1"/>
</dbReference>
<dbReference type="InterPro" id="IPR012808">
    <property type="entry name" value="CHP02453"/>
</dbReference>
<dbReference type="OrthoDB" id="9794241at2"/>
<dbReference type="RefSeq" id="WP_085883974.1">
    <property type="nucleotide sequence ID" value="NZ_FWFR01000002.1"/>
</dbReference>